<keyword evidence="11" id="KW-1185">Reference proteome</keyword>
<sequence>MTKCLQGLGGRSEKAARKAIPIPSTGVSCLPRAAAEARTLPRLPLHLPRFRELPSPHGVRDPSSAHPSRPVDPSLSRARRGAVKGLTQECDSPNPDCGSSGDERMVDGVEYAVGNAKKAIDEPEKSTDSIPSPLFLGTKPKKRLTSKVWDDFIPSFVDGKLAHAECMHCHRIFNCCGTSGLWNHQAKCSPGIQIQKRQKLHEHTSLPSIQKSTAAANFDPKQKKLPIQQSSLRKGSGTTDAMAGQDLALLDTPTDTNRKNQEAIQNGSHEEPAAPKQMGIALPGISTDPNKKNQGTDQNISYEELVRKLAMDGHATSMVEQDGFWKLVAHLNPAVKIPSRIDLMRKTFNLFEQEKTKLKEKLAALPCQVCLSADTWLYDPRRLFLCLTVHYIDDEWKKQKKIIKFCDVRPSAEELSNTILRAIGEWGLDDKVFSIILDDTFIDDSVASTVKTSLQKRNKSAAKRSLFVARYATHLLDEIIQVGLDELDTIMENSTECSRIYPTPSSAYHPKYRYASVDAWTKAQKICKYLQDFHRYKVLVHKFPRPYNLFDKVWNVKEKVLRNCWDIDRFKTHTEIYLREKEERISSMRWNMEKKFNKCWKVCFLHFCMPMVMDPKYRLEHIKARIQPFTIESMYTVDSDIDDYICEVHDTLLNLYGEYSNQDQEPDCTSWSKIEMGKFIGRDILHELYLHTEYPYRQRPLTELDHYLQEAQHPTGKFSVLQWWKENSLTYPSIGRMARDILALPCCTDCKAAIRTARLFLSEPVYGSGVEKVVCIQDWLAPAGTTRVDSTVNLQN</sequence>
<protein>
    <recommendedName>
        <fullName evidence="12">BED-type domain-containing protein</fullName>
    </recommendedName>
</protein>
<dbReference type="EMBL" id="CAJGYO010000004">
    <property type="protein sequence ID" value="CAD6225089.1"/>
    <property type="molecule type" value="Genomic_DNA"/>
</dbReference>
<dbReference type="AlphaFoldDB" id="A0A811NNV2"/>
<dbReference type="Pfam" id="PF05699">
    <property type="entry name" value="Dimer_Tnp_hAT"/>
    <property type="match status" value="1"/>
</dbReference>
<evidence type="ECO:0000256" key="6">
    <source>
        <dbReference type="ARBA" id="ARBA00023242"/>
    </source>
</evidence>
<dbReference type="InterPro" id="IPR052035">
    <property type="entry name" value="ZnF_BED_domain_contain"/>
</dbReference>
<dbReference type="GO" id="GO:0003677">
    <property type="term" value="F:DNA binding"/>
    <property type="evidence" value="ECO:0007669"/>
    <property type="project" value="UniProtKB-KW"/>
</dbReference>
<keyword evidence="5" id="KW-0238">DNA-binding</keyword>
<feature type="compositionally biased region" description="Polar residues" evidence="7">
    <location>
        <begin position="227"/>
        <end position="239"/>
    </location>
</feature>
<comment type="subcellular location">
    <subcellularLocation>
        <location evidence="1">Nucleus</location>
    </subcellularLocation>
</comment>
<organism evidence="10 11">
    <name type="scientific">Miscanthus lutarioriparius</name>
    <dbReference type="NCBI Taxonomy" id="422564"/>
    <lineage>
        <taxon>Eukaryota</taxon>
        <taxon>Viridiplantae</taxon>
        <taxon>Streptophyta</taxon>
        <taxon>Embryophyta</taxon>
        <taxon>Tracheophyta</taxon>
        <taxon>Spermatophyta</taxon>
        <taxon>Magnoliopsida</taxon>
        <taxon>Liliopsida</taxon>
        <taxon>Poales</taxon>
        <taxon>Poaceae</taxon>
        <taxon>PACMAD clade</taxon>
        <taxon>Panicoideae</taxon>
        <taxon>Andropogonodae</taxon>
        <taxon>Andropogoneae</taxon>
        <taxon>Saccharinae</taxon>
        <taxon>Miscanthus</taxon>
    </lineage>
</organism>
<evidence type="ECO:0000313" key="10">
    <source>
        <dbReference type="EMBL" id="CAD6225089.1"/>
    </source>
</evidence>
<evidence type="ECO:0008006" key="12">
    <source>
        <dbReference type="Google" id="ProtNLM"/>
    </source>
</evidence>
<keyword evidence="6" id="KW-0539">Nucleus</keyword>
<evidence type="ECO:0000256" key="1">
    <source>
        <dbReference type="ARBA" id="ARBA00004123"/>
    </source>
</evidence>
<dbReference type="InterPro" id="IPR025525">
    <property type="entry name" value="hAT-like_transposase_RNase-H"/>
</dbReference>
<feature type="region of interest" description="Disordered" evidence="7">
    <location>
        <begin position="212"/>
        <end position="297"/>
    </location>
</feature>
<evidence type="ECO:0000259" key="8">
    <source>
        <dbReference type="Pfam" id="PF05699"/>
    </source>
</evidence>
<dbReference type="InterPro" id="IPR012337">
    <property type="entry name" value="RNaseH-like_sf"/>
</dbReference>
<keyword evidence="2" id="KW-0479">Metal-binding</keyword>
<dbReference type="SUPFAM" id="SSF53098">
    <property type="entry name" value="Ribonuclease H-like"/>
    <property type="match status" value="1"/>
</dbReference>
<dbReference type="GO" id="GO:0046983">
    <property type="term" value="F:protein dimerization activity"/>
    <property type="evidence" value="ECO:0007669"/>
    <property type="project" value="InterPro"/>
</dbReference>
<dbReference type="PANTHER" id="PTHR46481">
    <property type="entry name" value="ZINC FINGER BED DOMAIN-CONTAINING PROTEIN 4"/>
    <property type="match status" value="1"/>
</dbReference>
<name>A0A811NNV2_9POAL</name>
<comment type="caution">
    <text evidence="10">The sequence shown here is derived from an EMBL/GenBank/DDBJ whole genome shotgun (WGS) entry which is preliminary data.</text>
</comment>
<evidence type="ECO:0000313" key="11">
    <source>
        <dbReference type="Proteomes" id="UP000604825"/>
    </source>
</evidence>
<feature type="domain" description="HAT C-terminal dimerisation" evidence="8">
    <location>
        <begin position="703"/>
        <end position="748"/>
    </location>
</feature>
<feature type="region of interest" description="Disordered" evidence="7">
    <location>
        <begin position="49"/>
        <end position="103"/>
    </location>
</feature>
<evidence type="ECO:0000256" key="3">
    <source>
        <dbReference type="ARBA" id="ARBA00022771"/>
    </source>
</evidence>
<dbReference type="PANTHER" id="PTHR46481:SF10">
    <property type="entry name" value="ZINC FINGER BED DOMAIN-CONTAINING PROTEIN 39"/>
    <property type="match status" value="1"/>
</dbReference>
<reference evidence="10" key="1">
    <citation type="submission" date="2020-10" db="EMBL/GenBank/DDBJ databases">
        <authorList>
            <person name="Han B."/>
            <person name="Lu T."/>
            <person name="Zhao Q."/>
            <person name="Huang X."/>
            <person name="Zhao Y."/>
        </authorList>
    </citation>
    <scope>NUCLEOTIDE SEQUENCE</scope>
</reference>
<evidence type="ECO:0000256" key="4">
    <source>
        <dbReference type="ARBA" id="ARBA00022833"/>
    </source>
</evidence>
<keyword evidence="4" id="KW-0862">Zinc</keyword>
<dbReference type="PROSITE" id="PS51257">
    <property type="entry name" value="PROKAR_LIPOPROTEIN"/>
    <property type="match status" value="1"/>
</dbReference>
<dbReference type="Pfam" id="PF14372">
    <property type="entry name" value="hAT-like_RNase-H"/>
    <property type="match status" value="1"/>
</dbReference>
<evidence type="ECO:0000259" key="9">
    <source>
        <dbReference type="Pfam" id="PF14372"/>
    </source>
</evidence>
<evidence type="ECO:0000256" key="5">
    <source>
        <dbReference type="ARBA" id="ARBA00023125"/>
    </source>
</evidence>
<gene>
    <name evidence="10" type="ORF">NCGR_LOCUS17253</name>
</gene>
<dbReference type="SMART" id="SM00614">
    <property type="entry name" value="ZnF_BED"/>
    <property type="match status" value="1"/>
</dbReference>
<dbReference type="Proteomes" id="UP000604825">
    <property type="component" value="Unassembled WGS sequence"/>
</dbReference>
<dbReference type="GO" id="GO:0005634">
    <property type="term" value="C:nucleus"/>
    <property type="evidence" value="ECO:0007669"/>
    <property type="project" value="UniProtKB-SubCell"/>
</dbReference>
<dbReference type="InterPro" id="IPR008906">
    <property type="entry name" value="HATC_C_dom"/>
</dbReference>
<dbReference type="GO" id="GO:0008270">
    <property type="term" value="F:zinc ion binding"/>
    <property type="evidence" value="ECO:0007669"/>
    <property type="project" value="UniProtKB-KW"/>
</dbReference>
<feature type="compositionally biased region" description="Basic and acidic residues" evidence="7">
    <location>
        <begin position="49"/>
        <end position="60"/>
    </location>
</feature>
<evidence type="ECO:0000256" key="7">
    <source>
        <dbReference type="SAM" id="MobiDB-lite"/>
    </source>
</evidence>
<proteinExistence type="predicted"/>
<evidence type="ECO:0000256" key="2">
    <source>
        <dbReference type="ARBA" id="ARBA00022723"/>
    </source>
</evidence>
<keyword evidence="3" id="KW-0863">Zinc-finger</keyword>
<dbReference type="OrthoDB" id="2610923at2759"/>
<feature type="domain" description="hAT-like transposase RNase-H fold" evidence="9">
    <location>
        <begin position="548"/>
        <end position="659"/>
    </location>
</feature>
<accession>A0A811NNV2</accession>